<comment type="caution">
    <text evidence="7">The sequence shown here is derived from an EMBL/GenBank/DDBJ whole genome shotgun (WGS) entry which is preliminary data.</text>
</comment>
<feature type="domain" description="RNA polymerase sigma factor 70 region 4 type 2" evidence="6">
    <location>
        <begin position="124"/>
        <end position="173"/>
    </location>
</feature>
<evidence type="ECO:0000259" key="5">
    <source>
        <dbReference type="Pfam" id="PF04542"/>
    </source>
</evidence>
<keyword evidence="3" id="KW-0731">Sigma factor</keyword>
<keyword evidence="4" id="KW-0804">Transcription</keyword>
<dbReference type="InterPro" id="IPR013325">
    <property type="entry name" value="RNA_pol_sigma_r2"/>
</dbReference>
<dbReference type="InterPro" id="IPR013249">
    <property type="entry name" value="RNA_pol_sigma70_r4_t2"/>
</dbReference>
<dbReference type="NCBIfam" id="TIGR02937">
    <property type="entry name" value="sigma70-ECF"/>
    <property type="match status" value="1"/>
</dbReference>
<dbReference type="SUPFAM" id="SSF88659">
    <property type="entry name" value="Sigma3 and sigma4 domains of RNA polymerase sigma factors"/>
    <property type="match status" value="1"/>
</dbReference>
<sequence>MALRKVHNEAELLERIAGGDRGAFSDLFYAYHQPVGVFVNTLVDSTEITEDIVQDVFVALWTNRAALPGISNFTGYLFILARNSSLNYIRRTANERRRYMEYLELTGGLAAVEAGEPEPDYLALLDRAVERLPPQQQKVFMLRKQGMKNPEIVEKLGLTLSSVKKYQQLALRAVSDFVKTNRIVSLLMIVRWW</sequence>
<keyword evidence="2" id="KW-0805">Transcription regulation</keyword>
<dbReference type="PANTHER" id="PTHR43133:SF46">
    <property type="entry name" value="RNA POLYMERASE SIGMA-70 FACTOR ECF SUBFAMILY"/>
    <property type="match status" value="1"/>
</dbReference>
<dbReference type="Proteomes" id="UP001501508">
    <property type="component" value="Unassembled WGS sequence"/>
</dbReference>
<evidence type="ECO:0000256" key="1">
    <source>
        <dbReference type="ARBA" id="ARBA00010641"/>
    </source>
</evidence>
<dbReference type="Pfam" id="PF08281">
    <property type="entry name" value="Sigma70_r4_2"/>
    <property type="match status" value="1"/>
</dbReference>
<evidence type="ECO:0000313" key="8">
    <source>
        <dbReference type="Proteomes" id="UP001501508"/>
    </source>
</evidence>
<dbReference type="Gene3D" id="1.10.10.10">
    <property type="entry name" value="Winged helix-like DNA-binding domain superfamily/Winged helix DNA-binding domain"/>
    <property type="match status" value="1"/>
</dbReference>
<dbReference type="PANTHER" id="PTHR43133">
    <property type="entry name" value="RNA POLYMERASE ECF-TYPE SIGMA FACTO"/>
    <property type="match status" value="1"/>
</dbReference>
<dbReference type="SUPFAM" id="SSF88946">
    <property type="entry name" value="Sigma2 domain of RNA polymerase sigma factors"/>
    <property type="match status" value="1"/>
</dbReference>
<protein>
    <submittedName>
        <fullName evidence="7">RNA polymerase sigma-70 factor</fullName>
    </submittedName>
</protein>
<dbReference type="Gene3D" id="1.10.1740.10">
    <property type="match status" value="1"/>
</dbReference>
<dbReference type="InterPro" id="IPR014284">
    <property type="entry name" value="RNA_pol_sigma-70_dom"/>
</dbReference>
<dbReference type="EMBL" id="BAABEY010000020">
    <property type="protein sequence ID" value="GAA4438939.1"/>
    <property type="molecule type" value="Genomic_DNA"/>
</dbReference>
<name>A0ABP8LXH6_9BACT</name>
<keyword evidence="8" id="KW-1185">Reference proteome</keyword>
<evidence type="ECO:0000256" key="4">
    <source>
        <dbReference type="ARBA" id="ARBA00023163"/>
    </source>
</evidence>
<evidence type="ECO:0000313" key="7">
    <source>
        <dbReference type="EMBL" id="GAA4438939.1"/>
    </source>
</evidence>
<feature type="domain" description="RNA polymerase sigma-70 region 2" evidence="5">
    <location>
        <begin position="30"/>
        <end position="93"/>
    </location>
</feature>
<dbReference type="InterPro" id="IPR013324">
    <property type="entry name" value="RNA_pol_sigma_r3/r4-like"/>
</dbReference>
<dbReference type="InterPro" id="IPR007627">
    <property type="entry name" value="RNA_pol_sigma70_r2"/>
</dbReference>
<dbReference type="InterPro" id="IPR039425">
    <property type="entry name" value="RNA_pol_sigma-70-like"/>
</dbReference>
<dbReference type="RefSeq" id="WP_345028533.1">
    <property type="nucleotide sequence ID" value="NZ_BAABEY010000020.1"/>
</dbReference>
<gene>
    <name evidence="7" type="ORF">GCM10023091_20370</name>
</gene>
<organism evidence="7 8">
    <name type="scientific">Ravibacter arvi</name>
    <dbReference type="NCBI Taxonomy" id="2051041"/>
    <lineage>
        <taxon>Bacteria</taxon>
        <taxon>Pseudomonadati</taxon>
        <taxon>Bacteroidota</taxon>
        <taxon>Cytophagia</taxon>
        <taxon>Cytophagales</taxon>
        <taxon>Spirosomataceae</taxon>
        <taxon>Ravibacter</taxon>
    </lineage>
</organism>
<reference evidence="8" key="1">
    <citation type="journal article" date="2019" name="Int. J. Syst. Evol. Microbiol.">
        <title>The Global Catalogue of Microorganisms (GCM) 10K type strain sequencing project: providing services to taxonomists for standard genome sequencing and annotation.</title>
        <authorList>
            <consortium name="The Broad Institute Genomics Platform"/>
            <consortium name="The Broad Institute Genome Sequencing Center for Infectious Disease"/>
            <person name="Wu L."/>
            <person name="Ma J."/>
        </authorList>
    </citation>
    <scope>NUCLEOTIDE SEQUENCE [LARGE SCALE GENOMIC DNA]</scope>
    <source>
        <strain evidence="8">JCM 31920</strain>
    </source>
</reference>
<evidence type="ECO:0000256" key="2">
    <source>
        <dbReference type="ARBA" id="ARBA00023015"/>
    </source>
</evidence>
<dbReference type="Pfam" id="PF04542">
    <property type="entry name" value="Sigma70_r2"/>
    <property type="match status" value="1"/>
</dbReference>
<proteinExistence type="inferred from homology"/>
<dbReference type="InterPro" id="IPR036388">
    <property type="entry name" value="WH-like_DNA-bd_sf"/>
</dbReference>
<comment type="similarity">
    <text evidence="1">Belongs to the sigma-70 factor family. ECF subfamily.</text>
</comment>
<evidence type="ECO:0000256" key="3">
    <source>
        <dbReference type="ARBA" id="ARBA00023082"/>
    </source>
</evidence>
<evidence type="ECO:0000259" key="6">
    <source>
        <dbReference type="Pfam" id="PF08281"/>
    </source>
</evidence>
<accession>A0ABP8LXH6</accession>